<organism evidence="2 3">
    <name type="scientific">Pocillopora damicornis</name>
    <name type="common">Cauliflower coral</name>
    <name type="synonym">Millepora damicornis</name>
    <dbReference type="NCBI Taxonomy" id="46731"/>
    <lineage>
        <taxon>Eukaryota</taxon>
        <taxon>Metazoa</taxon>
        <taxon>Cnidaria</taxon>
        <taxon>Anthozoa</taxon>
        <taxon>Hexacorallia</taxon>
        <taxon>Scleractinia</taxon>
        <taxon>Astrocoeniina</taxon>
        <taxon>Pocilloporidae</taxon>
        <taxon>Pocillopora</taxon>
    </lineage>
</organism>
<dbReference type="Proteomes" id="UP000275408">
    <property type="component" value="Unassembled WGS sequence"/>
</dbReference>
<protein>
    <submittedName>
        <fullName evidence="2">Uncharacterized protein</fullName>
    </submittedName>
</protein>
<reference evidence="2 3" key="1">
    <citation type="journal article" date="2018" name="Sci. Rep.">
        <title>Comparative analysis of the Pocillopora damicornis genome highlights role of immune system in coral evolution.</title>
        <authorList>
            <person name="Cunning R."/>
            <person name="Bay R.A."/>
            <person name="Gillette P."/>
            <person name="Baker A.C."/>
            <person name="Traylor-Knowles N."/>
        </authorList>
    </citation>
    <scope>NUCLEOTIDE SEQUENCE [LARGE SCALE GENOMIC DNA]</scope>
    <source>
        <strain evidence="2">RSMAS</strain>
        <tissue evidence="2">Whole animal</tissue>
    </source>
</reference>
<proteinExistence type="predicted"/>
<evidence type="ECO:0000256" key="1">
    <source>
        <dbReference type="SAM" id="MobiDB-lite"/>
    </source>
</evidence>
<feature type="region of interest" description="Disordered" evidence="1">
    <location>
        <begin position="1"/>
        <end position="36"/>
    </location>
</feature>
<name>A0A3M6TDI8_POCDA</name>
<sequence>MTIYRQESSRNAKRNLRSAKLPSLTRKRNSPKHLPPIYEIDEDCEETVSDARPKQNISSGILGILPHHSEDKSFQVNINVPEEEYWGLSNTQRQQQKHRENTENTSTYFKRNLKRNLSVTSRDKGNNQMAFPDFFPPGMHVHCAQNSLPEASKGLYMKIMQGEAKMQKNMSSTSETSSSASSYKQYNWMQFFG</sequence>
<accession>A0A3M6TDI8</accession>
<keyword evidence="3" id="KW-1185">Reference proteome</keyword>
<evidence type="ECO:0000313" key="3">
    <source>
        <dbReference type="Proteomes" id="UP000275408"/>
    </source>
</evidence>
<comment type="caution">
    <text evidence="2">The sequence shown here is derived from an EMBL/GenBank/DDBJ whole genome shotgun (WGS) entry which is preliminary data.</text>
</comment>
<dbReference type="AlphaFoldDB" id="A0A3M6TDI8"/>
<dbReference type="EMBL" id="RCHS01003836">
    <property type="protein sequence ID" value="RMX39304.1"/>
    <property type="molecule type" value="Genomic_DNA"/>
</dbReference>
<gene>
    <name evidence="2" type="ORF">pdam_00017854</name>
</gene>
<evidence type="ECO:0000313" key="2">
    <source>
        <dbReference type="EMBL" id="RMX39304.1"/>
    </source>
</evidence>